<organism evidence="1 2">
    <name type="scientific">Halomonas beimenensis</name>
    <dbReference type="NCBI Taxonomy" id="475662"/>
    <lineage>
        <taxon>Bacteria</taxon>
        <taxon>Pseudomonadati</taxon>
        <taxon>Pseudomonadota</taxon>
        <taxon>Gammaproteobacteria</taxon>
        <taxon>Oceanospirillales</taxon>
        <taxon>Halomonadaceae</taxon>
        <taxon>Halomonas</taxon>
    </lineage>
</organism>
<proteinExistence type="predicted"/>
<keyword evidence="2" id="KW-1185">Reference proteome</keyword>
<name>A0A291P924_9GAMM</name>
<reference evidence="1 2" key="1">
    <citation type="journal article" date="2017" name="Sci. Rep.">
        <title>Revealing the Saline Adaptation Strategies of the Halophilic Bacterium Halomonas beimenensis through High-throughput Omics and Transposon Mutagenesis Approaches.</title>
        <authorList>
            <person name="Chen Y.H."/>
            <person name="Lin S.S."/>
            <person name="Shyu Y.T."/>
        </authorList>
    </citation>
    <scope>NUCLEOTIDE SEQUENCE [LARGE SCALE GENOMIC DNA]</scope>
    <source>
        <strain evidence="1 2">NTU-111</strain>
    </source>
</reference>
<dbReference type="AlphaFoldDB" id="A0A291P924"/>
<dbReference type="RefSeq" id="WP_193765105.1">
    <property type="nucleotide sequence ID" value="NZ_BAAADT010000031.1"/>
</dbReference>
<evidence type="ECO:0000313" key="2">
    <source>
        <dbReference type="Proteomes" id="UP000219993"/>
    </source>
</evidence>
<accession>A0A291P924</accession>
<protein>
    <recommendedName>
        <fullName evidence="3">Inovirus Gp2 family protein</fullName>
    </recommendedName>
</protein>
<evidence type="ECO:0000313" key="1">
    <source>
        <dbReference type="EMBL" id="ATJ83390.1"/>
    </source>
</evidence>
<sequence>MEYETCQGESSHPFDEDWDLDWGWGANQSLSDDDVPWWEVEERLARDGGLRQWDMEDEEFELEEKEVPDDQEELLSEADKQFAAHLRRAEAVVKGISVSQEVHFEVVEKKNGKLRLFPSLHGKEFLKVVKKSCDDRCSQLRVVDQNPYVGIYHKVTRKWQYELRAVVEYGVLEGGVRRTASVMNKIMEEIKEEVSRPIIQNFSRRADRAAKSRKEAATSIIDQCFAERSRLLVLRVDLGYRKGKFVESEDFLQDMKMVKYEWALMSDSLKSGKVIPNVMAVFGKLEYGVLAGFHYHLVVVMKGADHRQDISYAKMVGQYWYSEVTGGEGRYFNCNRIKHRYQNLGIGVINYYEKDKVDALKGVVIDYVVKSDYYMSSLLPSKKTFVQLSCNKKEQVGRRGRPRRYLSKV</sequence>
<dbReference type="Proteomes" id="UP000219993">
    <property type="component" value="Chromosome"/>
</dbReference>
<dbReference type="EMBL" id="CP021435">
    <property type="protein sequence ID" value="ATJ83390.1"/>
    <property type="molecule type" value="Genomic_DNA"/>
</dbReference>
<evidence type="ECO:0008006" key="3">
    <source>
        <dbReference type="Google" id="ProtNLM"/>
    </source>
</evidence>
<dbReference type="KEGG" id="hbe:BEI_2403"/>
<gene>
    <name evidence="1" type="ORF">BEI_2403</name>
</gene>